<feature type="compositionally biased region" description="Low complexity" evidence="1">
    <location>
        <begin position="357"/>
        <end position="372"/>
    </location>
</feature>
<dbReference type="InterPro" id="IPR035965">
    <property type="entry name" value="PAS-like_dom_sf"/>
</dbReference>
<dbReference type="InterPro" id="IPR003018">
    <property type="entry name" value="GAF"/>
</dbReference>
<feature type="compositionally biased region" description="Basic residues" evidence="1">
    <location>
        <begin position="266"/>
        <end position="280"/>
    </location>
</feature>
<dbReference type="GO" id="GO:0006355">
    <property type="term" value="P:regulation of DNA-templated transcription"/>
    <property type="evidence" value="ECO:0007669"/>
    <property type="project" value="InterPro"/>
</dbReference>
<dbReference type="CDD" id="cd00130">
    <property type="entry name" value="PAS"/>
    <property type="match status" value="1"/>
</dbReference>
<reference evidence="3" key="1">
    <citation type="submission" date="2020-02" db="EMBL/GenBank/DDBJ databases">
        <authorList>
            <person name="Meier V. D."/>
        </authorList>
    </citation>
    <scope>NUCLEOTIDE SEQUENCE</scope>
    <source>
        <strain evidence="3">AVDCRST_MAG17</strain>
    </source>
</reference>
<protein>
    <recommendedName>
        <fullName evidence="2">PAS domain-containing protein</fullName>
    </recommendedName>
</protein>
<dbReference type="SUPFAM" id="SSF55785">
    <property type="entry name" value="PYP-like sensor domain (PAS domain)"/>
    <property type="match status" value="1"/>
</dbReference>
<feature type="region of interest" description="Disordered" evidence="1">
    <location>
        <begin position="560"/>
        <end position="595"/>
    </location>
</feature>
<evidence type="ECO:0000313" key="3">
    <source>
        <dbReference type="EMBL" id="CAA9490573.1"/>
    </source>
</evidence>
<feature type="compositionally biased region" description="Basic and acidic residues" evidence="1">
    <location>
        <begin position="347"/>
        <end position="356"/>
    </location>
</feature>
<dbReference type="Gene3D" id="3.30.450.40">
    <property type="match status" value="1"/>
</dbReference>
<dbReference type="InterPro" id="IPR000014">
    <property type="entry name" value="PAS"/>
</dbReference>
<name>A0A6J4SCG4_9ACTN</name>
<proteinExistence type="predicted"/>
<feature type="region of interest" description="Disordered" evidence="1">
    <location>
        <begin position="607"/>
        <end position="658"/>
    </location>
</feature>
<dbReference type="SUPFAM" id="SSF55781">
    <property type="entry name" value="GAF domain-like"/>
    <property type="match status" value="1"/>
</dbReference>
<feature type="compositionally biased region" description="Basic residues" evidence="1">
    <location>
        <begin position="586"/>
        <end position="595"/>
    </location>
</feature>
<dbReference type="PROSITE" id="PS50112">
    <property type="entry name" value="PAS"/>
    <property type="match status" value="1"/>
</dbReference>
<dbReference type="AlphaFoldDB" id="A0A6J4SCG4"/>
<sequence>MNRQRLFDEAAERLSRLVGDLCVLAMVGDSPGRFEPVAVRHRSESTRRLVEGALAAADLDSAGRWPLARRAVESGEPVLVTRPPGGYSRLDPALRPYVVEHSVSSVLFVPVRARGLTIGVAALAREGAERSYTSDDHGVVKAVVIGGERRLSELRSGGAQPDRHTAVLVRRDGARIEVEVATEPLDDGGDRVVALAERSPSADGSSARSGSRPTSSIRSTPRSSAGIATGGRAREPGGRGTLRLLRPGGARSAVARSDLAPGGGRVRGRSASRGHRPGRVRGRDRPAPQGREHLHRLQPNRRGARTRGRARGLRRDRRRRHGAPARARGARAQPRALPSAVQGTPDPHLHGAERPRTSCSSTSTTPPTGSARAMSPACSEAARANWTGTTRAPREPRRHGVGEPGDRSSDAFDRPDEAFGHHLRARAARPRDGSRRTARRRTEARLRFQAELLDRVDAAVVAVDTEGIVTHWNRCAQQFYGFSAEEAVGASISDLTACSNVEDRESLLERIGSGDRPWEEGFKPRRTDGETIPVYARYAPVRGPGGRDDRVRRSLRRCLGARAGAGEAPSGRDPLPRPGRAAAGHNVRRRTRRGRLVLRLPADRVDARLHARGVAGRPGAVAPSPARRGPRPGARRDRARRGARRRDRDRGPHPRPRR</sequence>
<dbReference type="Pfam" id="PF00989">
    <property type="entry name" value="PAS"/>
    <property type="match status" value="1"/>
</dbReference>
<dbReference type="NCBIfam" id="TIGR00229">
    <property type="entry name" value="sensory_box"/>
    <property type="match status" value="1"/>
</dbReference>
<dbReference type="InterPro" id="IPR013767">
    <property type="entry name" value="PAS_fold"/>
</dbReference>
<feature type="compositionally biased region" description="Low complexity" evidence="1">
    <location>
        <begin position="612"/>
        <end position="627"/>
    </location>
</feature>
<feature type="compositionally biased region" description="Basic and acidic residues" evidence="1">
    <location>
        <begin position="281"/>
        <end position="292"/>
    </location>
</feature>
<dbReference type="SMART" id="SM00091">
    <property type="entry name" value="PAS"/>
    <property type="match status" value="1"/>
</dbReference>
<feature type="domain" description="PAS" evidence="2">
    <location>
        <begin position="445"/>
        <end position="511"/>
    </location>
</feature>
<dbReference type="Gene3D" id="3.30.450.20">
    <property type="entry name" value="PAS domain"/>
    <property type="match status" value="1"/>
</dbReference>
<evidence type="ECO:0000256" key="1">
    <source>
        <dbReference type="SAM" id="MobiDB-lite"/>
    </source>
</evidence>
<gene>
    <name evidence="3" type="ORF">AVDCRST_MAG17-749</name>
</gene>
<feature type="region of interest" description="Disordered" evidence="1">
    <location>
        <begin position="197"/>
        <end position="440"/>
    </location>
</feature>
<organism evidence="3">
    <name type="scientific">uncultured Solirubrobacterales bacterium</name>
    <dbReference type="NCBI Taxonomy" id="768556"/>
    <lineage>
        <taxon>Bacteria</taxon>
        <taxon>Bacillati</taxon>
        <taxon>Actinomycetota</taxon>
        <taxon>Thermoleophilia</taxon>
        <taxon>Solirubrobacterales</taxon>
        <taxon>environmental samples</taxon>
    </lineage>
</organism>
<feature type="compositionally biased region" description="Low complexity" evidence="1">
    <location>
        <begin position="241"/>
        <end position="251"/>
    </location>
</feature>
<feature type="compositionally biased region" description="Basic and acidic residues" evidence="1">
    <location>
        <begin position="392"/>
        <end position="420"/>
    </location>
</feature>
<dbReference type="Pfam" id="PF13185">
    <property type="entry name" value="GAF_2"/>
    <property type="match status" value="1"/>
</dbReference>
<evidence type="ECO:0000259" key="2">
    <source>
        <dbReference type="PROSITE" id="PS50112"/>
    </source>
</evidence>
<dbReference type="InterPro" id="IPR029016">
    <property type="entry name" value="GAF-like_dom_sf"/>
</dbReference>
<feature type="compositionally biased region" description="Low complexity" evidence="1">
    <location>
        <begin position="324"/>
        <end position="336"/>
    </location>
</feature>
<feature type="compositionally biased region" description="Low complexity" evidence="1">
    <location>
        <begin position="199"/>
        <end position="224"/>
    </location>
</feature>
<dbReference type="EMBL" id="CADCVV010000057">
    <property type="protein sequence ID" value="CAA9490573.1"/>
    <property type="molecule type" value="Genomic_DNA"/>
</dbReference>
<accession>A0A6J4SCG4</accession>
<feature type="compositionally biased region" description="Basic and acidic residues" evidence="1">
    <location>
        <begin position="429"/>
        <end position="440"/>
    </location>
</feature>
<feature type="compositionally biased region" description="Basic residues" evidence="1">
    <location>
        <begin position="293"/>
        <end position="323"/>
    </location>
</feature>